<feature type="repeat" description="ARM" evidence="8">
    <location>
        <begin position="636"/>
        <end position="678"/>
    </location>
</feature>
<dbReference type="InterPro" id="IPR058678">
    <property type="entry name" value="ARM_PUB"/>
</dbReference>
<evidence type="ECO:0000259" key="10">
    <source>
        <dbReference type="PROSITE" id="PS51698"/>
    </source>
</evidence>
<evidence type="ECO:0000256" key="3">
    <source>
        <dbReference type="ARBA" id="ARBA00004906"/>
    </source>
</evidence>
<dbReference type="SMART" id="SM00185">
    <property type="entry name" value="ARM"/>
    <property type="match status" value="6"/>
</dbReference>
<dbReference type="SUPFAM" id="SSF57850">
    <property type="entry name" value="RING/U-box"/>
    <property type="match status" value="1"/>
</dbReference>
<feature type="compositionally biased region" description="Polar residues" evidence="9">
    <location>
        <begin position="468"/>
        <end position="502"/>
    </location>
</feature>
<dbReference type="Gene3D" id="1.25.10.10">
    <property type="entry name" value="Leucine-rich Repeat Variant"/>
    <property type="match status" value="2"/>
</dbReference>
<evidence type="ECO:0000256" key="1">
    <source>
        <dbReference type="ARBA" id="ARBA00000900"/>
    </source>
</evidence>
<dbReference type="FunFam" id="1.25.10.10:FF:000082">
    <property type="entry name" value="RING-type E3 ubiquitin transferase"/>
    <property type="match status" value="1"/>
</dbReference>
<sequence>MKSYLMRNALKSSDFVISSEERTLFLNLAEFLDVKGEMETTYMRCLNNSISRFIHLMSCQTSKAMPTQNDFESLAIMLKHLKPVLDEINDDDKIASEGNLWKECEDLDAYINSAREFMERWSLKMSKLLTVSQSEQLLKRIRSSSLEICGILCRLLRTSSSSSSFAGVQELQSWQPERISVHIEQALKIKNDSLISCSEHLAEIAESLSLASNQELLKESIAVEKERVKVHANKCTEKVDQINQIVDLLALIRDYMLTNGCFGTMNGIPIPSYFRCPLSLDFMLDPVIVASGQTFERSSIQIWLDHGLNTCPKTRQYLSHTNIIPNYTVKALIATWFQENNLKPPISSDSTNADDSTSAQDVIRTDSFRCSVHSSDSMSRSSLEIGDAVGRLNIDDPSVSDEVSSSMCQGLEAKKFNNSSPEHSYAHSRTHSATSAVSSCDYMPSSTTEISRISDRHENVGEIMSERSTCNSLSGRGSQSAKTSSENGSNNYSRVNSLSFSDSGHDETTTPSHVDELVEKLKSPSNALQTAAAAELRLLAKHNMNNRIIAGKCGAIGPLISLLQSDVKITQEHAVTALLNLSLNEEIKARIAEAGVIKPLIHVLKTGTDTAKENSAAALFSLSLLEDYKSKIGRSGASKVLVDLLARGTVRGKKDAATALFNLSICHENKARIVQAGAVKHLIELLDPPTGMVDKSVALLANLSTISEGRMAIAKEGGIPLIVEIVESGSQRGKENAASVLLQLCLNSPKFCNLVLQEGAVPPLVALSQSGTPRAKEKAQQLLSHFRTQREGAAGKKKK</sequence>
<keyword evidence="5" id="KW-0808">Transferase</keyword>
<comment type="catalytic activity">
    <reaction evidence="1">
        <text>S-ubiquitinyl-[E2 ubiquitin-conjugating enzyme]-L-cysteine + [acceptor protein]-L-lysine = [E2 ubiquitin-conjugating enzyme]-L-cysteine + N(6)-ubiquitinyl-[acceptor protein]-L-lysine.</text>
        <dbReference type="EC" id="2.3.2.27"/>
    </reaction>
</comment>
<feature type="compositionally biased region" description="Basic and acidic residues" evidence="9">
    <location>
        <begin position="788"/>
        <end position="799"/>
    </location>
</feature>
<keyword evidence="12" id="KW-1185">Reference proteome</keyword>
<reference evidence="11" key="2">
    <citation type="submission" date="2021-03" db="UniProtKB">
        <authorList>
            <consortium name="EnsemblPlants"/>
        </authorList>
    </citation>
    <scope>IDENTIFICATION</scope>
</reference>
<dbReference type="Proteomes" id="UP000596660">
    <property type="component" value="Unplaced"/>
</dbReference>
<keyword evidence="7" id="KW-0833">Ubl conjugation pathway</keyword>
<protein>
    <recommendedName>
        <fullName evidence="4">RING-type E3 ubiquitin transferase</fullName>
        <ecNumber evidence="4">2.3.2.27</ecNumber>
    </recommendedName>
</protein>
<dbReference type="Gene3D" id="3.30.40.10">
    <property type="entry name" value="Zinc/RING finger domain, C3HC4 (zinc finger)"/>
    <property type="match status" value="1"/>
</dbReference>
<dbReference type="Pfam" id="PF25240">
    <property type="entry name" value="PUB2_N"/>
    <property type="match status" value="1"/>
</dbReference>
<dbReference type="InterPro" id="IPR003613">
    <property type="entry name" value="Ubox_domain"/>
</dbReference>
<dbReference type="GO" id="GO:0016567">
    <property type="term" value="P:protein ubiquitination"/>
    <property type="evidence" value="ECO:0007669"/>
    <property type="project" value="UniProtKB-UniPathway"/>
</dbReference>
<feature type="compositionally biased region" description="Basic and acidic residues" evidence="9">
    <location>
        <begin position="503"/>
        <end position="513"/>
    </location>
</feature>
<dbReference type="EnsemblPlants" id="AUR62011849-RA">
    <property type="protein sequence ID" value="AUR62011849-RA:cds"/>
    <property type="gene ID" value="AUR62011849"/>
</dbReference>
<evidence type="ECO:0000313" key="11">
    <source>
        <dbReference type="EnsemblPlants" id="AUR62011849-RA:cds"/>
    </source>
</evidence>
<feature type="repeat" description="ARM" evidence="8">
    <location>
        <begin position="554"/>
        <end position="596"/>
    </location>
</feature>
<evidence type="ECO:0000256" key="9">
    <source>
        <dbReference type="SAM" id="MobiDB-lite"/>
    </source>
</evidence>
<evidence type="ECO:0000256" key="6">
    <source>
        <dbReference type="ARBA" id="ARBA00022737"/>
    </source>
</evidence>
<feature type="repeat" description="ARM" evidence="8">
    <location>
        <begin position="677"/>
        <end position="718"/>
    </location>
</feature>
<feature type="region of interest" description="Disordered" evidence="9">
    <location>
        <begin position="468"/>
        <end position="513"/>
    </location>
</feature>
<evidence type="ECO:0000256" key="4">
    <source>
        <dbReference type="ARBA" id="ARBA00012483"/>
    </source>
</evidence>
<dbReference type="InterPro" id="IPR013083">
    <property type="entry name" value="Znf_RING/FYVE/PHD"/>
</dbReference>
<dbReference type="GO" id="GO:0061630">
    <property type="term" value="F:ubiquitin protein ligase activity"/>
    <property type="evidence" value="ECO:0007669"/>
    <property type="project" value="UniProtKB-EC"/>
</dbReference>
<dbReference type="InterPro" id="IPR000225">
    <property type="entry name" value="Armadillo"/>
</dbReference>
<organism evidence="11 12">
    <name type="scientific">Chenopodium quinoa</name>
    <name type="common">Quinoa</name>
    <dbReference type="NCBI Taxonomy" id="63459"/>
    <lineage>
        <taxon>Eukaryota</taxon>
        <taxon>Viridiplantae</taxon>
        <taxon>Streptophyta</taxon>
        <taxon>Embryophyta</taxon>
        <taxon>Tracheophyta</taxon>
        <taxon>Spermatophyta</taxon>
        <taxon>Magnoliopsida</taxon>
        <taxon>eudicotyledons</taxon>
        <taxon>Gunneridae</taxon>
        <taxon>Pentapetalae</taxon>
        <taxon>Caryophyllales</taxon>
        <taxon>Chenopodiaceae</taxon>
        <taxon>Chenopodioideae</taxon>
        <taxon>Atripliceae</taxon>
        <taxon>Chenopodium</taxon>
    </lineage>
</organism>
<dbReference type="InterPro" id="IPR045210">
    <property type="entry name" value="RING-Ubox_PUB"/>
</dbReference>
<feature type="region of interest" description="Disordered" evidence="9">
    <location>
        <begin position="417"/>
        <end position="455"/>
    </location>
</feature>
<proteinExistence type="predicted"/>
<dbReference type="InterPro" id="IPR057314">
    <property type="entry name" value="PUB2-4-like_N"/>
</dbReference>
<dbReference type="CDD" id="cd16664">
    <property type="entry name" value="RING-Ubox_PUB"/>
    <property type="match status" value="1"/>
</dbReference>
<dbReference type="InterPro" id="IPR011989">
    <property type="entry name" value="ARM-like"/>
</dbReference>
<evidence type="ECO:0000256" key="7">
    <source>
        <dbReference type="ARBA" id="ARBA00022786"/>
    </source>
</evidence>
<dbReference type="Pfam" id="PF04564">
    <property type="entry name" value="U-box"/>
    <property type="match status" value="1"/>
</dbReference>
<dbReference type="UniPathway" id="UPA00143"/>
<dbReference type="EC" id="2.3.2.27" evidence="4"/>
<feature type="region of interest" description="Disordered" evidence="9">
    <location>
        <begin position="770"/>
        <end position="799"/>
    </location>
</feature>
<feature type="domain" description="U-box" evidence="10">
    <location>
        <begin position="269"/>
        <end position="343"/>
    </location>
</feature>
<dbReference type="PROSITE" id="PS50176">
    <property type="entry name" value="ARM_REPEAT"/>
    <property type="match status" value="3"/>
</dbReference>
<evidence type="ECO:0000313" key="12">
    <source>
        <dbReference type="Proteomes" id="UP000596660"/>
    </source>
</evidence>
<evidence type="ECO:0000256" key="8">
    <source>
        <dbReference type="PROSITE-ProRule" id="PRU00259"/>
    </source>
</evidence>
<dbReference type="Gramene" id="AUR62011849-RA">
    <property type="protein sequence ID" value="AUR62011849-RA:cds"/>
    <property type="gene ID" value="AUR62011849"/>
</dbReference>
<feature type="compositionally biased region" description="Polar residues" evidence="9">
    <location>
        <begin position="431"/>
        <end position="451"/>
    </location>
</feature>
<comment type="pathway">
    <text evidence="3">Protein modification; protein ubiquitination.</text>
</comment>
<comment type="function">
    <text evidence="2">Functions as an E3 ubiquitin ligase.</text>
</comment>
<reference evidence="11" key="1">
    <citation type="journal article" date="2017" name="Nature">
        <title>The genome of Chenopodium quinoa.</title>
        <authorList>
            <person name="Jarvis D.E."/>
            <person name="Ho Y.S."/>
            <person name="Lightfoot D.J."/>
            <person name="Schmoeckel S.M."/>
            <person name="Li B."/>
            <person name="Borm T.J.A."/>
            <person name="Ohyanagi H."/>
            <person name="Mineta K."/>
            <person name="Michell C.T."/>
            <person name="Saber N."/>
            <person name="Kharbatia N.M."/>
            <person name="Rupper R.R."/>
            <person name="Sharp A.R."/>
            <person name="Dally N."/>
            <person name="Boughton B.A."/>
            <person name="Woo Y.H."/>
            <person name="Gao G."/>
            <person name="Schijlen E.G.W.M."/>
            <person name="Guo X."/>
            <person name="Momin A.A."/>
            <person name="Negrao S."/>
            <person name="Al-Babili S."/>
            <person name="Gehring C."/>
            <person name="Roessner U."/>
            <person name="Jung C."/>
            <person name="Murphy K."/>
            <person name="Arold S.T."/>
            <person name="Gojobori T."/>
            <person name="van der Linden C.G."/>
            <person name="van Loo E.N."/>
            <person name="Jellen E.N."/>
            <person name="Maughan P.J."/>
            <person name="Tester M."/>
        </authorList>
    </citation>
    <scope>NUCLEOTIDE SEQUENCE [LARGE SCALE GENOMIC DNA]</scope>
    <source>
        <strain evidence="11">cv. PI 614886</strain>
    </source>
</reference>
<dbReference type="OMA" id="PSDETIC"/>
<dbReference type="SMART" id="SM00504">
    <property type="entry name" value="Ubox"/>
    <property type="match status" value="1"/>
</dbReference>
<name>A0A803LF93_CHEQI</name>
<evidence type="ECO:0000256" key="2">
    <source>
        <dbReference type="ARBA" id="ARBA00003861"/>
    </source>
</evidence>
<dbReference type="PROSITE" id="PS51698">
    <property type="entry name" value="U_BOX"/>
    <property type="match status" value="1"/>
</dbReference>
<dbReference type="Pfam" id="PF25598">
    <property type="entry name" value="ARM_PUB"/>
    <property type="match status" value="1"/>
</dbReference>
<dbReference type="PANTHER" id="PTHR23315">
    <property type="entry name" value="U BOX DOMAIN-CONTAINING"/>
    <property type="match status" value="1"/>
</dbReference>
<dbReference type="SUPFAM" id="SSF48371">
    <property type="entry name" value="ARM repeat"/>
    <property type="match status" value="1"/>
</dbReference>
<dbReference type="InterPro" id="IPR016024">
    <property type="entry name" value="ARM-type_fold"/>
</dbReference>
<keyword evidence="6" id="KW-0677">Repeat</keyword>
<dbReference type="AlphaFoldDB" id="A0A803LF93"/>
<dbReference type="PANTHER" id="PTHR23315:SF278">
    <property type="entry name" value="U-BOX DOMAIN-CONTAINING PROTEIN 3"/>
    <property type="match status" value="1"/>
</dbReference>
<accession>A0A803LF93</accession>
<evidence type="ECO:0000256" key="5">
    <source>
        <dbReference type="ARBA" id="ARBA00022679"/>
    </source>
</evidence>